<dbReference type="GeneID" id="94425353"/>
<keyword evidence="3" id="KW-0472">Membrane</keyword>
<feature type="compositionally biased region" description="Polar residues" evidence="2">
    <location>
        <begin position="395"/>
        <end position="408"/>
    </location>
</feature>
<feature type="compositionally biased region" description="Polar residues" evidence="2">
    <location>
        <begin position="210"/>
        <end position="228"/>
    </location>
</feature>
<feature type="compositionally biased region" description="Low complexity" evidence="2">
    <location>
        <begin position="63"/>
        <end position="83"/>
    </location>
</feature>
<feature type="compositionally biased region" description="Polar residues" evidence="2">
    <location>
        <begin position="192"/>
        <end position="201"/>
    </location>
</feature>
<evidence type="ECO:0000313" key="4">
    <source>
        <dbReference type="Proteomes" id="UP000221165"/>
    </source>
</evidence>
<feature type="compositionally biased region" description="Pro residues" evidence="2">
    <location>
        <begin position="40"/>
        <end position="62"/>
    </location>
</feature>
<comment type="caution">
    <text evidence="3">The sequence shown here is derived from an EMBL/GenBank/DDBJ whole genome shotgun (WGS) entry which is preliminary data.</text>
</comment>
<feature type="compositionally biased region" description="Low complexity" evidence="2">
    <location>
        <begin position="437"/>
        <end position="451"/>
    </location>
</feature>
<dbReference type="AlphaFoldDB" id="A0A2C6KVQ4"/>
<dbReference type="VEuPathDB" id="ToxoDB:CSUI_001939"/>
<reference evidence="3 4" key="1">
    <citation type="journal article" date="2017" name="Int. J. Parasitol.">
        <title>The genome of the protozoan parasite Cystoisospora suis and a reverse vaccinology approach to identify vaccine candidates.</title>
        <authorList>
            <person name="Palmieri N."/>
            <person name="Shrestha A."/>
            <person name="Ruttkowski B."/>
            <person name="Beck T."/>
            <person name="Vogl C."/>
            <person name="Tomley F."/>
            <person name="Blake D.P."/>
            <person name="Joachim A."/>
        </authorList>
    </citation>
    <scope>NUCLEOTIDE SEQUENCE [LARGE SCALE GENOMIC DNA]</scope>
    <source>
        <strain evidence="3 4">Wien I</strain>
    </source>
</reference>
<feature type="compositionally biased region" description="Polar residues" evidence="2">
    <location>
        <begin position="370"/>
        <end position="382"/>
    </location>
</feature>
<feature type="coiled-coil region" evidence="1">
    <location>
        <begin position="513"/>
        <end position="565"/>
    </location>
</feature>
<keyword evidence="4" id="KW-1185">Reference proteome</keyword>
<feature type="compositionally biased region" description="Basic and acidic residues" evidence="2">
    <location>
        <begin position="156"/>
        <end position="182"/>
    </location>
</feature>
<evidence type="ECO:0000256" key="2">
    <source>
        <dbReference type="SAM" id="MobiDB-lite"/>
    </source>
</evidence>
<proteinExistence type="predicted"/>
<sequence length="1096" mass="120811">MTRKRPMLFSFSYQYLSVCLVVFLHFLRRSSLSAYGTETPPYPPKPTDAPDQPKPFSPPLPPSSLSSSLSLLPGPPSVLSSLSEAHRETQHESATKPTDGFAKESYPAVLNDGGVFLGQRTASDLSLPKDDSESSISSFFHDKEQTGEESFFSLEQKNDAGADGGRDMIKKSQHDEDRRTPENTEAVMLDTAPSSLFFQTATPPPIVSLSALSSSPGEERLQTSASSNEDTKHLPVGATLPTLPFFDVASSAPTPRDPTVQAVTSDFFDTDGASMMGRGDNGAAETGPEHTVTIPVHPNSIETSKSDAETPEHSVGTPVIIPTVPEENRKTPDAGLTTAEDNPDTPRAGLPTAGNHSRAPEFQRAVLGSNPDTLQIQITSLENSRKTPQVHLPTPENSSRAPKINLTTPDGKLRDLSSGSRKNDDRKESELSRHGVSSSTSHPHHLSPASSRRSRQSGRREEDKSRGLSISTSRRKAARTGRQSSRDTRSVSNARSTKQACRSVANDIVNEKVDILQSQADAALSEVRKAQAQQRKLFEKLQAQIAQVDLKLRDLEEKQQQLSMRLGGLSEHLQSEEEKQLQVFASDIKAFINTTGIQTTMFKQGELAGKVKALTASSKQNGELLASLERGFEESQEQMKELLATTASDLERFSLERSTKALSFLEEQAGGHFIEMQRYLNDMKLDHLLLAQTVETIDAQLAQRGVAVVDISQLDETASFSSLRMAFENLLFAKFPDRKVLPMFVVTQCPPSLQNVNFLNHHWILSLTNILELFDMFYHTPRASGVVVRIETVMAESWIEVAGRALEAHYLIPSDHDSVRVASKELFAYQFLKSLRSFHVDDIVDPEDRKIVIVLVGSRNGSIRRPEHTAASEFEKLQALRAFALMHASPSRDVSRLWKVMQTEVELLNVFATVPPIHVDGCVLRIATGRVPLPALPPSPFFRDQVAFVRVEVRRSPRRGREYLYPKAPLLERVLAYLVTTSHKQSNEGQGSYAVISAKLNRPSWVKSRFIADSGEFFVRIHQYLRTLAPAQLQSEKNIPLSGNATTMARVVDFIRAAMTNVVMKAVAGTGIVTEKHVFIHICEAGVSCSPHKTSP</sequence>
<evidence type="ECO:0000313" key="3">
    <source>
        <dbReference type="EMBL" id="PHJ24210.1"/>
    </source>
</evidence>
<dbReference type="Proteomes" id="UP000221165">
    <property type="component" value="Unassembled WGS sequence"/>
</dbReference>
<accession>A0A2C6KVQ4</accession>
<dbReference type="EMBL" id="MIGC01000807">
    <property type="protein sequence ID" value="PHJ24210.1"/>
    <property type="molecule type" value="Genomic_DNA"/>
</dbReference>
<dbReference type="OrthoDB" id="329803at2759"/>
<feature type="region of interest" description="Disordered" evidence="2">
    <location>
        <begin position="35"/>
        <end position="104"/>
    </location>
</feature>
<keyword evidence="1" id="KW-0175">Coiled coil</keyword>
<name>A0A2C6KVQ4_9APIC</name>
<feature type="compositionally biased region" description="Polar residues" evidence="2">
    <location>
        <begin position="490"/>
        <end position="499"/>
    </location>
</feature>
<feature type="region of interest" description="Disordered" evidence="2">
    <location>
        <begin position="275"/>
        <end position="499"/>
    </location>
</feature>
<keyword evidence="3" id="KW-0812">Transmembrane</keyword>
<evidence type="ECO:0000256" key="1">
    <source>
        <dbReference type="SAM" id="Coils"/>
    </source>
</evidence>
<feature type="region of interest" description="Disordered" evidence="2">
    <location>
        <begin position="124"/>
        <end position="238"/>
    </location>
</feature>
<dbReference type="RefSeq" id="XP_067925883.1">
    <property type="nucleotide sequence ID" value="XM_068062142.1"/>
</dbReference>
<protein>
    <submittedName>
        <fullName evidence="3">Transmembrane protein</fullName>
    </submittedName>
</protein>
<gene>
    <name evidence="3" type="ORF">CSUI_001939</name>
</gene>
<feature type="compositionally biased region" description="Basic and acidic residues" evidence="2">
    <location>
        <begin position="84"/>
        <end position="94"/>
    </location>
</feature>
<organism evidence="3 4">
    <name type="scientific">Cystoisospora suis</name>
    <dbReference type="NCBI Taxonomy" id="483139"/>
    <lineage>
        <taxon>Eukaryota</taxon>
        <taxon>Sar</taxon>
        <taxon>Alveolata</taxon>
        <taxon>Apicomplexa</taxon>
        <taxon>Conoidasida</taxon>
        <taxon>Coccidia</taxon>
        <taxon>Eucoccidiorida</taxon>
        <taxon>Eimeriorina</taxon>
        <taxon>Sarcocystidae</taxon>
        <taxon>Cystoisospora</taxon>
    </lineage>
</organism>
<feature type="compositionally biased region" description="Basic and acidic residues" evidence="2">
    <location>
        <begin position="411"/>
        <end position="433"/>
    </location>
</feature>